<reference evidence="2" key="1">
    <citation type="journal article" date="2017" name="Nat. Microbiol.">
        <title>Global analysis of biosynthetic gene clusters reveals vast potential of secondary metabolite production in Penicillium species.</title>
        <authorList>
            <person name="Nielsen J.C."/>
            <person name="Grijseels S."/>
            <person name="Prigent S."/>
            <person name="Ji B."/>
            <person name="Dainat J."/>
            <person name="Nielsen K.F."/>
            <person name="Frisvad J.C."/>
            <person name="Workman M."/>
            <person name="Nielsen J."/>
        </authorList>
    </citation>
    <scope>NUCLEOTIDE SEQUENCE [LARGE SCALE GENOMIC DNA]</scope>
    <source>
        <strain evidence="2">IBT 13039</strain>
    </source>
</reference>
<gene>
    <name evidence="1" type="ORF">PENNAL_c0375G05048</name>
</gene>
<dbReference type="EMBL" id="MOOB01000375">
    <property type="protein sequence ID" value="OQE58408.1"/>
    <property type="molecule type" value="Genomic_DNA"/>
</dbReference>
<dbReference type="Proteomes" id="UP000191691">
    <property type="component" value="Unassembled WGS sequence"/>
</dbReference>
<accession>A0A1V6W6A1</accession>
<evidence type="ECO:0000313" key="1">
    <source>
        <dbReference type="EMBL" id="OQE58408.1"/>
    </source>
</evidence>
<feature type="non-terminal residue" evidence="1">
    <location>
        <position position="48"/>
    </location>
</feature>
<dbReference type="AlphaFoldDB" id="A0A1V6W6A1"/>
<evidence type="ECO:0000313" key="2">
    <source>
        <dbReference type="Proteomes" id="UP000191691"/>
    </source>
</evidence>
<comment type="caution">
    <text evidence="1">The sequence shown here is derived from an EMBL/GenBank/DDBJ whole genome shotgun (WGS) entry which is preliminary data.</text>
</comment>
<keyword evidence="2" id="KW-1185">Reference proteome</keyword>
<proteinExistence type="predicted"/>
<sequence>MGLSPATIPAQGACSIVPSLKGPGRWPPWRWGLALYCLPSKPRPPSPS</sequence>
<name>A0A1V6W6A1_PENNA</name>
<organism evidence="1 2">
    <name type="scientific">Penicillium nalgiovense</name>
    <dbReference type="NCBI Taxonomy" id="60175"/>
    <lineage>
        <taxon>Eukaryota</taxon>
        <taxon>Fungi</taxon>
        <taxon>Dikarya</taxon>
        <taxon>Ascomycota</taxon>
        <taxon>Pezizomycotina</taxon>
        <taxon>Eurotiomycetes</taxon>
        <taxon>Eurotiomycetidae</taxon>
        <taxon>Eurotiales</taxon>
        <taxon>Aspergillaceae</taxon>
        <taxon>Penicillium</taxon>
    </lineage>
</organism>
<protein>
    <submittedName>
        <fullName evidence="1">Uncharacterized protein</fullName>
    </submittedName>
</protein>